<proteinExistence type="predicted"/>
<protein>
    <submittedName>
        <fullName evidence="2">Ubiquitin-conjugating enzyme family protein</fullName>
    </submittedName>
</protein>
<comment type="caution">
    <text evidence="2">The sequence shown here is derived from an EMBL/GenBank/DDBJ whole genome shotgun (WGS) entry which is preliminary data.</text>
</comment>
<keyword evidence="1" id="KW-0472">Membrane</keyword>
<gene>
    <name evidence="2" type="primary">ubc8</name>
    <name evidence="2" type="ORF">LshimejAT787_0107070</name>
</gene>
<feature type="transmembrane region" description="Helical" evidence="1">
    <location>
        <begin position="73"/>
        <end position="92"/>
    </location>
</feature>
<keyword evidence="3" id="KW-1185">Reference proteome</keyword>
<evidence type="ECO:0000256" key="1">
    <source>
        <dbReference type="SAM" id="Phobius"/>
    </source>
</evidence>
<evidence type="ECO:0000313" key="3">
    <source>
        <dbReference type="Proteomes" id="UP001063166"/>
    </source>
</evidence>
<organism evidence="2 3">
    <name type="scientific">Lyophyllum shimeji</name>
    <name type="common">Hon-shimeji</name>
    <name type="synonym">Tricholoma shimeji</name>
    <dbReference type="NCBI Taxonomy" id="47721"/>
    <lineage>
        <taxon>Eukaryota</taxon>
        <taxon>Fungi</taxon>
        <taxon>Dikarya</taxon>
        <taxon>Basidiomycota</taxon>
        <taxon>Agaricomycotina</taxon>
        <taxon>Agaricomycetes</taxon>
        <taxon>Agaricomycetidae</taxon>
        <taxon>Agaricales</taxon>
        <taxon>Tricholomatineae</taxon>
        <taxon>Lyophyllaceae</taxon>
        <taxon>Lyophyllum</taxon>
    </lineage>
</organism>
<keyword evidence="1" id="KW-0812">Transmembrane</keyword>
<reference evidence="2" key="1">
    <citation type="submission" date="2022-07" db="EMBL/GenBank/DDBJ databases">
        <title>The genome of Lyophyllum shimeji provides insight into the initial evolution of ectomycorrhizal fungal genome.</title>
        <authorList>
            <person name="Kobayashi Y."/>
            <person name="Shibata T."/>
            <person name="Hirakawa H."/>
            <person name="Shigenobu S."/>
            <person name="Nishiyama T."/>
            <person name="Yamada A."/>
            <person name="Hasebe M."/>
            <person name="Kawaguchi M."/>
        </authorList>
    </citation>
    <scope>NUCLEOTIDE SEQUENCE</scope>
    <source>
        <strain evidence="2">AT787</strain>
    </source>
</reference>
<dbReference type="AlphaFoldDB" id="A0A9P3PDH0"/>
<name>A0A9P3PDH0_LYOSH</name>
<dbReference type="EMBL" id="BRPK01000001">
    <property type="protein sequence ID" value="GLB33823.1"/>
    <property type="molecule type" value="Genomic_DNA"/>
</dbReference>
<feature type="transmembrane region" description="Helical" evidence="1">
    <location>
        <begin position="35"/>
        <end position="53"/>
    </location>
</feature>
<dbReference type="OrthoDB" id="3266871at2759"/>
<keyword evidence="1" id="KW-1133">Transmembrane helix</keyword>
<evidence type="ECO:0000313" key="2">
    <source>
        <dbReference type="EMBL" id="GLB33823.1"/>
    </source>
</evidence>
<accession>A0A9P3PDH0</accession>
<dbReference type="Proteomes" id="UP001063166">
    <property type="component" value="Unassembled WGS sequence"/>
</dbReference>
<sequence>MPLFRDHPVRSTIAVVVALSAGHFLTKLMSSLHAFHLTQTSVAILAICSLMWLVTMHHRRDGQLLTQAQEEMVLICGFGLFWIAMLLAWRAMSHRSVDPGSAGELDYVSAATGKGREPGFTAGMRPYPCSADDIYCVVEDYTFF</sequence>